<dbReference type="Gene3D" id="2.115.10.20">
    <property type="entry name" value="Glycosyl hydrolase domain, family 43"/>
    <property type="match status" value="1"/>
</dbReference>
<evidence type="ECO:0000256" key="1">
    <source>
        <dbReference type="ARBA" id="ARBA00022676"/>
    </source>
</evidence>
<dbReference type="InterPro" id="IPR023296">
    <property type="entry name" value="Glyco_hydro_beta-prop_sf"/>
</dbReference>
<dbReference type="InterPro" id="IPR007184">
    <property type="entry name" value="Mannoside_phosphorylase"/>
</dbReference>
<sequence length="44" mass="5232">MLKRFKGNPILEPIKVLFRSKYPILEPEQEYEEQGYVANIVFTC</sequence>
<name>X1NSZ3_9ZZZZ</name>
<dbReference type="GO" id="GO:0016757">
    <property type="term" value="F:glycosyltransferase activity"/>
    <property type="evidence" value="ECO:0007669"/>
    <property type="project" value="UniProtKB-KW"/>
</dbReference>
<evidence type="ECO:0000313" key="3">
    <source>
        <dbReference type="EMBL" id="GAI47152.1"/>
    </source>
</evidence>
<gene>
    <name evidence="3" type="ORF">S06H3_63660</name>
</gene>
<protein>
    <submittedName>
        <fullName evidence="3">Uncharacterized protein</fullName>
    </submittedName>
</protein>
<accession>X1NSZ3</accession>
<dbReference type="SUPFAM" id="SSF75005">
    <property type="entry name" value="Arabinanase/levansucrase/invertase"/>
    <property type="match status" value="1"/>
</dbReference>
<dbReference type="Pfam" id="PF04041">
    <property type="entry name" value="Glyco_hydro_130"/>
    <property type="match status" value="1"/>
</dbReference>
<dbReference type="EMBL" id="BARV01042287">
    <property type="protein sequence ID" value="GAI47152.1"/>
    <property type="molecule type" value="Genomic_DNA"/>
</dbReference>
<evidence type="ECO:0000256" key="2">
    <source>
        <dbReference type="ARBA" id="ARBA00022679"/>
    </source>
</evidence>
<keyword evidence="2" id="KW-0808">Transferase</keyword>
<reference evidence="3" key="1">
    <citation type="journal article" date="2014" name="Front. Microbiol.">
        <title>High frequency of phylogenetically diverse reductive dehalogenase-homologous genes in deep subseafloor sedimentary metagenomes.</title>
        <authorList>
            <person name="Kawai M."/>
            <person name="Futagami T."/>
            <person name="Toyoda A."/>
            <person name="Takaki Y."/>
            <person name="Nishi S."/>
            <person name="Hori S."/>
            <person name="Arai W."/>
            <person name="Tsubouchi T."/>
            <person name="Morono Y."/>
            <person name="Uchiyama I."/>
            <person name="Ito T."/>
            <person name="Fujiyama A."/>
            <person name="Inagaki F."/>
            <person name="Takami H."/>
        </authorList>
    </citation>
    <scope>NUCLEOTIDE SEQUENCE</scope>
    <source>
        <strain evidence="3">Expedition CK06-06</strain>
    </source>
</reference>
<proteinExistence type="predicted"/>
<comment type="caution">
    <text evidence="3">The sequence shown here is derived from an EMBL/GenBank/DDBJ whole genome shotgun (WGS) entry which is preliminary data.</text>
</comment>
<organism evidence="3">
    <name type="scientific">marine sediment metagenome</name>
    <dbReference type="NCBI Taxonomy" id="412755"/>
    <lineage>
        <taxon>unclassified sequences</taxon>
        <taxon>metagenomes</taxon>
        <taxon>ecological metagenomes</taxon>
    </lineage>
</organism>
<keyword evidence="1" id="KW-0328">Glycosyltransferase</keyword>
<feature type="non-terminal residue" evidence="3">
    <location>
        <position position="44"/>
    </location>
</feature>
<dbReference type="AlphaFoldDB" id="X1NSZ3"/>